<dbReference type="InterPro" id="IPR044974">
    <property type="entry name" value="Disease_R_plants"/>
</dbReference>
<evidence type="ECO:0000256" key="3">
    <source>
        <dbReference type="ARBA" id="ARBA00022614"/>
    </source>
</evidence>
<dbReference type="InterPro" id="IPR002182">
    <property type="entry name" value="NB-ARC"/>
</dbReference>
<reference evidence="12 13" key="2">
    <citation type="journal article" date="2017" name="Genome Biol.">
        <title>New reference genome sequences of hot pepper reveal the massive evolution of plant disease-resistance genes by retroduplication.</title>
        <authorList>
            <person name="Kim S."/>
            <person name="Park J."/>
            <person name="Yeom S.I."/>
            <person name="Kim Y.M."/>
            <person name="Seo E."/>
            <person name="Kim K.T."/>
            <person name="Kim M.S."/>
            <person name="Lee J.M."/>
            <person name="Cheong K."/>
            <person name="Shin H.S."/>
            <person name="Kim S.B."/>
            <person name="Han K."/>
            <person name="Lee J."/>
            <person name="Park M."/>
            <person name="Lee H.A."/>
            <person name="Lee H.Y."/>
            <person name="Lee Y."/>
            <person name="Oh S."/>
            <person name="Lee J.H."/>
            <person name="Choi E."/>
            <person name="Choi E."/>
            <person name="Lee S.E."/>
            <person name="Jeon J."/>
            <person name="Kim H."/>
            <person name="Choi G."/>
            <person name="Song H."/>
            <person name="Lee J."/>
            <person name="Lee S.C."/>
            <person name="Kwon J.K."/>
            <person name="Lee H.Y."/>
            <person name="Koo N."/>
            <person name="Hong Y."/>
            <person name="Kim R.W."/>
            <person name="Kang W.H."/>
            <person name="Huh J.H."/>
            <person name="Kang B.C."/>
            <person name="Yang T.J."/>
            <person name="Lee Y.H."/>
            <person name="Bennetzen J.L."/>
            <person name="Choi D."/>
        </authorList>
    </citation>
    <scope>NUCLEOTIDE SEQUENCE [LARGE SCALE GENOMIC DNA]</scope>
    <source>
        <strain evidence="13">cv. CM334</strain>
    </source>
</reference>
<dbReference type="EMBL" id="AYRZ02000023">
    <property type="protein sequence ID" value="PHT63818.1"/>
    <property type="molecule type" value="Genomic_DNA"/>
</dbReference>
<comment type="subcellular location">
    <subcellularLocation>
        <location evidence="1">Membrane</location>
        <topology evidence="1">Peripheral membrane protein</topology>
    </subcellularLocation>
</comment>
<dbReference type="Proteomes" id="UP000222542">
    <property type="component" value="Unassembled WGS sequence"/>
</dbReference>
<evidence type="ECO:0000256" key="6">
    <source>
        <dbReference type="ARBA" id="ARBA00022821"/>
    </source>
</evidence>
<evidence type="ECO:0000256" key="1">
    <source>
        <dbReference type="ARBA" id="ARBA00004170"/>
    </source>
</evidence>
<dbReference type="STRING" id="4072.A0A2G2Y255"/>
<dbReference type="PANTHER" id="PTHR23155">
    <property type="entry name" value="DISEASE RESISTANCE PROTEIN RP"/>
    <property type="match status" value="1"/>
</dbReference>
<evidence type="ECO:0000313" key="13">
    <source>
        <dbReference type="Proteomes" id="UP000222542"/>
    </source>
</evidence>
<dbReference type="Pfam" id="PF23559">
    <property type="entry name" value="WHD_DRP"/>
    <property type="match status" value="1"/>
</dbReference>
<dbReference type="Pfam" id="PF00931">
    <property type="entry name" value="NB-ARC"/>
    <property type="match status" value="1"/>
</dbReference>
<dbReference type="GO" id="GO:0005524">
    <property type="term" value="F:ATP binding"/>
    <property type="evidence" value="ECO:0007669"/>
    <property type="project" value="UniProtKB-KW"/>
</dbReference>
<evidence type="ECO:0000256" key="4">
    <source>
        <dbReference type="ARBA" id="ARBA00022737"/>
    </source>
</evidence>
<evidence type="ECO:0000256" key="7">
    <source>
        <dbReference type="ARBA" id="ARBA00022840"/>
    </source>
</evidence>
<feature type="domain" description="Disease resistance protein winged helix" evidence="11">
    <location>
        <begin position="726"/>
        <end position="792"/>
    </location>
</feature>
<sequence length="820" mass="94380">MSENDIDYVLDHLRRIKSEGDVNSFKIDQIETLEMELRFLRSSLKYNHVLLPDVSVKITKKAKLIVEMLQSVFGGNNLLNVERLVSHLLEFIQDNTSSRFNYVLDDCFLLEYMDYLDKNLYDALRYIVKSDPLLIKEIKILLKKMRFLRYLYGTEMSGYVDDEKLKGLRTRIQFMAENVGHFCLAVWIAEDGEDADSKEDNDNTFTIESKPPYLLFQAVLVELEMKNIFLNELKASKFTQSRTFKDRKLPKGFSDYLRHLLVYLRNKKLKNFPVSVTMRDIIVVAIEFLLVIIGNVPNHFINGNRLNEVLEKVGVIVGDILCAIQMFLVGSTIEEDTNKIDISMIRILEKIEDLKAQVGTCYKSFKFTPSHKVPIVGGLSFLDSLLRKFNEMLKSESGLDFMMKPHIVILEKELSSLACIFRDLAKVQHEHTILRHEHIRFELLQRRTISLAYDTEVAIDSMLAQYNAFWHIFCSLPTIVEMINSISVEVHKMWPAILALNLCSVVEQYKHLRTRHSNPVNDEEIVGFEYEAKEIIDCLTLGTREQDVIPIVGMGGQGKTTCARKTTITRDFRSSYGSDDKGDEVGKLAGMLRQSLMTKRYLIVLDDMWDGMAWDELRLSFPDVGNRSRIIITTRLEEVAKKVKYHTDPYSLPFLALNESCKLLQKKVFHQEGCPPELQVVSEAVARKCKGLPLVVVLVAGIIKKNKMETSWWHEVKSSLLSYIGKDAIIPVSKLISLWIAEGFVHNIESGRSMEEVAEGYLTELISSNVVMVSRRIYNNTVKYCQVHDVVLHFCLEKSKEEKFMLAVKGYFVGKERLFN</sequence>
<dbReference type="InterPro" id="IPR038005">
    <property type="entry name" value="RX-like_CC"/>
</dbReference>
<dbReference type="GO" id="GO:0043531">
    <property type="term" value="F:ADP binding"/>
    <property type="evidence" value="ECO:0007669"/>
    <property type="project" value="InterPro"/>
</dbReference>
<protein>
    <submittedName>
        <fullName evidence="12">Uncharacterized protein</fullName>
    </submittedName>
</protein>
<evidence type="ECO:0000259" key="10">
    <source>
        <dbReference type="Pfam" id="PF00931"/>
    </source>
</evidence>
<keyword evidence="7" id="KW-0067">ATP-binding</keyword>
<feature type="domain" description="NB-ARC" evidence="10">
    <location>
        <begin position="567"/>
        <end position="672"/>
    </location>
</feature>
<keyword evidence="6" id="KW-0611">Plant defense</keyword>
<proteinExistence type="inferred from homology"/>
<dbReference type="InterPro" id="IPR058922">
    <property type="entry name" value="WHD_DRP"/>
</dbReference>
<accession>A0A2G2Y255</accession>
<dbReference type="Gramene" id="PHT63818">
    <property type="protein sequence ID" value="PHT63818"/>
    <property type="gene ID" value="T459_32347"/>
</dbReference>
<keyword evidence="9" id="KW-0472">Membrane</keyword>
<evidence type="ECO:0000256" key="2">
    <source>
        <dbReference type="ARBA" id="ARBA00008894"/>
    </source>
</evidence>
<keyword evidence="13" id="KW-1185">Reference proteome</keyword>
<dbReference type="CDD" id="cd14798">
    <property type="entry name" value="RX-CC_like"/>
    <property type="match status" value="1"/>
</dbReference>
<gene>
    <name evidence="12" type="ORF">T459_32347</name>
</gene>
<comment type="similarity">
    <text evidence="2">Belongs to the disease resistance NB-LRR family.</text>
</comment>
<dbReference type="Gene3D" id="1.10.8.430">
    <property type="entry name" value="Helical domain of apoptotic protease-activating factors"/>
    <property type="match status" value="1"/>
</dbReference>
<dbReference type="AlphaFoldDB" id="A0A2G2Y255"/>
<evidence type="ECO:0000256" key="8">
    <source>
        <dbReference type="ARBA" id="ARBA00023054"/>
    </source>
</evidence>
<keyword evidence="4" id="KW-0677">Repeat</keyword>
<dbReference type="Gene3D" id="3.40.50.300">
    <property type="entry name" value="P-loop containing nucleotide triphosphate hydrolases"/>
    <property type="match status" value="2"/>
</dbReference>
<dbReference type="PANTHER" id="PTHR23155:SF1228">
    <property type="entry name" value="NB-ARC DOMAIN CONTAINING PROTEIN, EXPRESSED"/>
    <property type="match status" value="1"/>
</dbReference>
<keyword evidence="5" id="KW-0547">Nucleotide-binding</keyword>
<keyword evidence="8" id="KW-0175">Coiled coil</keyword>
<dbReference type="GO" id="GO:0016020">
    <property type="term" value="C:membrane"/>
    <property type="evidence" value="ECO:0007669"/>
    <property type="project" value="UniProtKB-SubCell"/>
</dbReference>
<keyword evidence="3" id="KW-0433">Leucine-rich repeat</keyword>
<evidence type="ECO:0000256" key="9">
    <source>
        <dbReference type="ARBA" id="ARBA00023136"/>
    </source>
</evidence>
<comment type="caution">
    <text evidence="12">The sequence shown here is derived from an EMBL/GenBank/DDBJ whole genome shotgun (WGS) entry which is preliminary data.</text>
</comment>
<dbReference type="GO" id="GO:0006952">
    <property type="term" value="P:defense response"/>
    <property type="evidence" value="ECO:0007669"/>
    <property type="project" value="UniProtKB-KW"/>
</dbReference>
<dbReference type="InterPro" id="IPR042197">
    <property type="entry name" value="Apaf_helical"/>
</dbReference>
<name>A0A2G2Y255_CAPAN</name>
<evidence type="ECO:0000259" key="11">
    <source>
        <dbReference type="Pfam" id="PF23559"/>
    </source>
</evidence>
<evidence type="ECO:0000256" key="5">
    <source>
        <dbReference type="ARBA" id="ARBA00022741"/>
    </source>
</evidence>
<dbReference type="OMA" id="ESTIFCI"/>
<dbReference type="PRINTS" id="PR00364">
    <property type="entry name" value="DISEASERSIST"/>
</dbReference>
<dbReference type="InterPro" id="IPR027417">
    <property type="entry name" value="P-loop_NTPase"/>
</dbReference>
<organism evidence="12 13">
    <name type="scientific">Capsicum annuum</name>
    <name type="common">Capsicum pepper</name>
    <dbReference type="NCBI Taxonomy" id="4072"/>
    <lineage>
        <taxon>Eukaryota</taxon>
        <taxon>Viridiplantae</taxon>
        <taxon>Streptophyta</taxon>
        <taxon>Embryophyta</taxon>
        <taxon>Tracheophyta</taxon>
        <taxon>Spermatophyta</taxon>
        <taxon>Magnoliopsida</taxon>
        <taxon>eudicotyledons</taxon>
        <taxon>Gunneridae</taxon>
        <taxon>Pentapetalae</taxon>
        <taxon>asterids</taxon>
        <taxon>lamiids</taxon>
        <taxon>Solanales</taxon>
        <taxon>Solanaceae</taxon>
        <taxon>Solanoideae</taxon>
        <taxon>Capsiceae</taxon>
        <taxon>Capsicum</taxon>
    </lineage>
</organism>
<evidence type="ECO:0000313" key="12">
    <source>
        <dbReference type="EMBL" id="PHT63818.1"/>
    </source>
</evidence>
<dbReference type="SUPFAM" id="SSF52540">
    <property type="entry name" value="P-loop containing nucleoside triphosphate hydrolases"/>
    <property type="match status" value="1"/>
</dbReference>
<reference evidence="12 13" key="1">
    <citation type="journal article" date="2014" name="Nat. Genet.">
        <title>Genome sequence of the hot pepper provides insights into the evolution of pungency in Capsicum species.</title>
        <authorList>
            <person name="Kim S."/>
            <person name="Park M."/>
            <person name="Yeom S.I."/>
            <person name="Kim Y.M."/>
            <person name="Lee J.M."/>
            <person name="Lee H.A."/>
            <person name="Seo E."/>
            <person name="Choi J."/>
            <person name="Cheong K."/>
            <person name="Kim K.T."/>
            <person name="Jung K."/>
            <person name="Lee G.W."/>
            <person name="Oh S.K."/>
            <person name="Bae C."/>
            <person name="Kim S.B."/>
            <person name="Lee H.Y."/>
            <person name="Kim S.Y."/>
            <person name="Kim M.S."/>
            <person name="Kang B.C."/>
            <person name="Jo Y.D."/>
            <person name="Yang H.B."/>
            <person name="Jeong H.J."/>
            <person name="Kang W.H."/>
            <person name="Kwon J.K."/>
            <person name="Shin C."/>
            <person name="Lim J.Y."/>
            <person name="Park J.H."/>
            <person name="Huh J.H."/>
            <person name="Kim J.S."/>
            <person name="Kim B.D."/>
            <person name="Cohen O."/>
            <person name="Paran I."/>
            <person name="Suh M.C."/>
            <person name="Lee S.B."/>
            <person name="Kim Y.K."/>
            <person name="Shin Y."/>
            <person name="Noh S.J."/>
            <person name="Park J."/>
            <person name="Seo Y.S."/>
            <person name="Kwon S.Y."/>
            <person name="Kim H.A."/>
            <person name="Park J.M."/>
            <person name="Kim H.J."/>
            <person name="Choi S.B."/>
            <person name="Bosland P.W."/>
            <person name="Reeves G."/>
            <person name="Jo S.H."/>
            <person name="Lee B.W."/>
            <person name="Cho H.T."/>
            <person name="Choi H.S."/>
            <person name="Lee M.S."/>
            <person name="Yu Y."/>
            <person name="Do Choi Y."/>
            <person name="Park B.S."/>
            <person name="van Deynze A."/>
            <person name="Ashrafi H."/>
            <person name="Hill T."/>
            <person name="Kim W.T."/>
            <person name="Pai H.S."/>
            <person name="Ahn H.K."/>
            <person name="Yeam I."/>
            <person name="Giovannoni J.J."/>
            <person name="Rose J.K."/>
            <person name="Sorensen I."/>
            <person name="Lee S.J."/>
            <person name="Kim R.W."/>
            <person name="Choi I.Y."/>
            <person name="Choi B.S."/>
            <person name="Lim J.S."/>
            <person name="Lee Y.H."/>
            <person name="Choi D."/>
        </authorList>
    </citation>
    <scope>NUCLEOTIDE SEQUENCE [LARGE SCALE GENOMIC DNA]</scope>
    <source>
        <strain evidence="13">cv. CM334</strain>
    </source>
</reference>